<dbReference type="PANTHER" id="PTHR30302:SF7">
    <property type="entry name" value="F420-NONREDUCING HYDROGENASE II"/>
    <property type="match status" value="1"/>
</dbReference>
<comment type="caution">
    <text evidence="1">The sequence shown here is derived from an EMBL/GenBank/DDBJ whole genome shotgun (WGS) entry which is preliminary data.</text>
</comment>
<dbReference type="Proteomes" id="UP000294855">
    <property type="component" value="Unassembled WGS sequence"/>
</dbReference>
<dbReference type="EMBL" id="SNYS01000005">
    <property type="protein sequence ID" value="TDQ70940.1"/>
    <property type="molecule type" value="Genomic_DNA"/>
</dbReference>
<dbReference type="PANTHER" id="PTHR30302">
    <property type="entry name" value="HYDROGENASE 1 MATURATION PROTEASE"/>
    <property type="match status" value="1"/>
</dbReference>
<dbReference type="GO" id="GO:0016485">
    <property type="term" value="P:protein processing"/>
    <property type="evidence" value="ECO:0007669"/>
    <property type="project" value="TreeGrafter"/>
</dbReference>
<sequence>MTLSKTIRIMGCGNLWMGDDGVGIHTVEKLTAMKDKLEGGASLSDSCFLNLPAESLSCLSEVDIMDAGVSGLDMLCFLEGFDKIIIIDALKSDQNLGAILRIKGEDLLDGEGVGKMMSSHDVSVPTVLGIAREVQGLPEIVVYGVEIQKHPDEVNLTTEMSPEVAAAIDRLIPLVLEEIRKDLVA</sequence>
<dbReference type="SUPFAM" id="SSF53163">
    <property type="entry name" value="HybD-like"/>
    <property type="match status" value="1"/>
</dbReference>
<gene>
    <name evidence="1" type="ORF">C7391_0036</name>
</gene>
<organism evidence="1 2">
    <name type="scientific">Methanimicrococcus blatticola</name>
    <dbReference type="NCBI Taxonomy" id="91560"/>
    <lineage>
        <taxon>Archaea</taxon>
        <taxon>Methanobacteriati</taxon>
        <taxon>Methanobacteriota</taxon>
        <taxon>Stenosarchaea group</taxon>
        <taxon>Methanomicrobia</taxon>
        <taxon>Methanosarcinales</taxon>
        <taxon>Methanosarcinaceae</taxon>
        <taxon>Methanimicrococcus</taxon>
    </lineage>
</organism>
<dbReference type="NCBIfam" id="TIGR00072">
    <property type="entry name" value="hydrog_prot"/>
    <property type="match status" value="1"/>
</dbReference>
<reference evidence="1 2" key="1">
    <citation type="submission" date="2019-03" db="EMBL/GenBank/DDBJ databases">
        <title>Genomic Encyclopedia of Type Strains, Phase IV (KMG-IV): sequencing the most valuable type-strain genomes for metagenomic binning, comparative biology and taxonomic classification.</title>
        <authorList>
            <person name="Goeker M."/>
        </authorList>
    </citation>
    <scope>NUCLEOTIDE SEQUENCE [LARGE SCALE GENOMIC DNA]</scope>
    <source>
        <strain evidence="1 2">DSM 13328</strain>
    </source>
</reference>
<name>A0A484F5A0_9EURY</name>
<dbReference type="InterPro" id="IPR000671">
    <property type="entry name" value="Peptidase_A31"/>
</dbReference>
<evidence type="ECO:0000313" key="2">
    <source>
        <dbReference type="Proteomes" id="UP000294855"/>
    </source>
</evidence>
<dbReference type="Pfam" id="PF01750">
    <property type="entry name" value="HycI"/>
    <property type="match status" value="1"/>
</dbReference>
<dbReference type="GO" id="GO:0008047">
    <property type="term" value="F:enzyme activator activity"/>
    <property type="evidence" value="ECO:0007669"/>
    <property type="project" value="InterPro"/>
</dbReference>
<proteinExistence type="predicted"/>
<dbReference type="AlphaFoldDB" id="A0A484F5A0"/>
<dbReference type="OrthoDB" id="85598at2157"/>
<dbReference type="Gene3D" id="3.40.50.1450">
    <property type="entry name" value="HybD-like"/>
    <property type="match status" value="1"/>
</dbReference>
<evidence type="ECO:0000313" key="1">
    <source>
        <dbReference type="EMBL" id="TDQ70940.1"/>
    </source>
</evidence>
<dbReference type="InterPro" id="IPR023430">
    <property type="entry name" value="Pept_HybD-like_dom_sf"/>
</dbReference>
<keyword evidence="1" id="KW-0378">Hydrolase</keyword>
<dbReference type="GO" id="GO:0004175">
    <property type="term" value="F:endopeptidase activity"/>
    <property type="evidence" value="ECO:0007669"/>
    <property type="project" value="TreeGrafter"/>
</dbReference>
<accession>A0A484F5A0</accession>
<keyword evidence="1" id="KW-0645">Protease</keyword>
<dbReference type="RefSeq" id="WP_133516533.1">
    <property type="nucleotide sequence ID" value="NZ_JAHDUW010000001.1"/>
</dbReference>
<dbReference type="CDD" id="cd00518">
    <property type="entry name" value="H2MP"/>
    <property type="match status" value="1"/>
</dbReference>
<keyword evidence="2" id="KW-1185">Reference proteome</keyword>
<protein>
    <submittedName>
        <fullName evidence="1">Hydrogenase maturation protease</fullName>
    </submittedName>
</protein>